<keyword evidence="9" id="KW-1185">Reference proteome</keyword>
<comment type="subcellular location">
    <subcellularLocation>
        <location evidence="1">Membrane</location>
        <topology evidence="1">Multi-pass membrane protein</topology>
    </subcellularLocation>
</comment>
<dbReference type="AlphaFoldDB" id="A0A425DH12"/>
<evidence type="ECO:0000313" key="8">
    <source>
        <dbReference type="EMBL" id="RQM28568.1"/>
    </source>
</evidence>
<dbReference type="PANTHER" id="PTHR31326:SF1">
    <property type="entry name" value="PROTEIN CLT2, CHLOROPLASTIC"/>
    <property type="match status" value="1"/>
</dbReference>
<evidence type="ECO:0000313" key="9">
    <source>
        <dbReference type="Proteomes" id="UP000284702"/>
    </source>
</evidence>
<gene>
    <name evidence="8" type="ORF">B5M09_011107</name>
</gene>
<dbReference type="VEuPathDB" id="FungiDB:H257_10737"/>
<dbReference type="InterPro" id="IPR013936">
    <property type="entry name" value="CRT-like"/>
</dbReference>
<name>A0A425DH12_APHAT</name>
<evidence type="ECO:0000256" key="3">
    <source>
        <dbReference type="ARBA" id="ARBA00022448"/>
    </source>
</evidence>
<comment type="similarity">
    <text evidence="2">Belongs to the CRT-like transporter family.</text>
</comment>
<keyword evidence="5 7" id="KW-1133">Transmembrane helix</keyword>
<comment type="caution">
    <text evidence="8">The sequence shown here is derived from an EMBL/GenBank/DDBJ whole genome shotgun (WGS) entry which is preliminary data.</text>
</comment>
<proteinExistence type="inferred from homology"/>
<keyword evidence="6 7" id="KW-0472">Membrane</keyword>
<evidence type="ECO:0000256" key="6">
    <source>
        <dbReference type="ARBA" id="ARBA00023136"/>
    </source>
</evidence>
<dbReference type="Pfam" id="PF08627">
    <property type="entry name" value="CRT-like"/>
    <property type="match status" value="2"/>
</dbReference>
<feature type="transmembrane region" description="Helical" evidence="7">
    <location>
        <begin position="77"/>
        <end position="97"/>
    </location>
</feature>
<keyword evidence="3" id="KW-0813">Transport</keyword>
<reference evidence="8" key="1">
    <citation type="submission" date="2018-07" db="EMBL/GenBank/DDBJ databases">
        <title>Annotation of Aphanomyces astaci genome assembly.</title>
        <authorList>
            <person name="Studholme D.J."/>
        </authorList>
    </citation>
    <scope>NUCLEOTIDE SEQUENCE [LARGE SCALE GENOMIC DNA]</scope>
    <source>
        <strain evidence="8">Pc</strain>
    </source>
</reference>
<evidence type="ECO:0000256" key="2">
    <source>
        <dbReference type="ARBA" id="ARBA00006690"/>
    </source>
</evidence>
<evidence type="ECO:0000256" key="7">
    <source>
        <dbReference type="SAM" id="Phobius"/>
    </source>
</evidence>
<feature type="transmembrane region" description="Helical" evidence="7">
    <location>
        <begin position="201"/>
        <end position="220"/>
    </location>
</feature>
<protein>
    <submittedName>
        <fullName evidence="8">Uncharacterized protein</fullName>
    </submittedName>
</protein>
<evidence type="ECO:0000256" key="4">
    <source>
        <dbReference type="ARBA" id="ARBA00022692"/>
    </source>
</evidence>
<evidence type="ECO:0000256" key="1">
    <source>
        <dbReference type="ARBA" id="ARBA00004141"/>
    </source>
</evidence>
<organism evidence="8 9">
    <name type="scientific">Aphanomyces astaci</name>
    <name type="common">Crayfish plague agent</name>
    <dbReference type="NCBI Taxonomy" id="112090"/>
    <lineage>
        <taxon>Eukaryota</taxon>
        <taxon>Sar</taxon>
        <taxon>Stramenopiles</taxon>
        <taxon>Oomycota</taxon>
        <taxon>Saprolegniomycetes</taxon>
        <taxon>Saprolegniales</taxon>
        <taxon>Verrucalvaceae</taxon>
        <taxon>Aphanomyces</taxon>
    </lineage>
</organism>
<accession>A0A425DH12</accession>
<dbReference type="GO" id="GO:0016020">
    <property type="term" value="C:membrane"/>
    <property type="evidence" value="ECO:0007669"/>
    <property type="project" value="UniProtKB-SubCell"/>
</dbReference>
<sequence length="277" mass="30460">MGGGGVKKWLQESKLIIALVFLVLTRCIDRVYNTCPQPLHHHVTAIRGNLSNVLGQVSLPFTMILSRWFLQTQYKRAHVVGAIMVLYGAFVCMIPIFRGDVALNSPDPSVLWILLYVVSCIPSAGANGAFLRLMPELKLSCINSVQGNRLERRGFGHLLMMFVFKEGSSVLFVISSAVCLPLTDILYMVPALAGPLAAQKFTIFDGFALFIIILGMVVYHSEKEEQGVGKDRVLKSPLYASPSVRRLKANIQTRRKKATSTRVVSCGYGAVATEDAV</sequence>
<dbReference type="Proteomes" id="UP000284702">
    <property type="component" value="Unassembled WGS sequence"/>
</dbReference>
<keyword evidence="4 7" id="KW-0812">Transmembrane</keyword>
<dbReference type="EMBL" id="MZMZ02001702">
    <property type="protein sequence ID" value="RQM28568.1"/>
    <property type="molecule type" value="Genomic_DNA"/>
</dbReference>
<feature type="transmembrane region" description="Helical" evidence="7">
    <location>
        <begin position="109"/>
        <end position="130"/>
    </location>
</feature>
<feature type="transmembrane region" description="Helical" evidence="7">
    <location>
        <begin position="170"/>
        <end position="189"/>
    </location>
</feature>
<dbReference type="PANTHER" id="PTHR31326">
    <property type="entry name" value="PROTEIN CLT2, CHLOROPLASTIC"/>
    <property type="match status" value="1"/>
</dbReference>
<evidence type="ECO:0000256" key="5">
    <source>
        <dbReference type="ARBA" id="ARBA00022989"/>
    </source>
</evidence>